<proteinExistence type="predicted"/>
<reference evidence="1" key="1">
    <citation type="journal article" date="2014" name="Int. J. Syst. Evol. Microbiol.">
        <title>Complete genome sequence of Corynebacterium casei LMG S-19264T (=DSM 44701T), isolated from a smear-ripened cheese.</title>
        <authorList>
            <consortium name="US DOE Joint Genome Institute (JGI-PGF)"/>
            <person name="Walter F."/>
            <person name="Albersmeier A."/>
            <person name="Kalinowski J."/>
            <person name="Ruckert C."/>
        </authorList>
    </citation>
    <scope>NUCLEOTIDE SEQUENCE</scope>
    <source>
        <strain evidence="1">JCM 4714</strain>
    </source>
</reference>
<dbReference type="EMBL" id="BMVG01000031">
    <property type="protein sequence ID" value="GHE12053.1"/>
    <property type="molecule type" value="Genomic_DNA"/>
</dbReference>
<organism evidence="1 2">
    <name type="scientific">Streptomyces alanosinicus</name>
    <dbReference type="NCBI Taxonomy" id="68171"/>
    <lineage>
        <taxon>Bacteria</taxon>
        <taxon>Bacillati</taxon>
        <taxon>Actinomycetota</taxon>
        <taxon>Actinomycetes</taxon>
        <taxon>Kitasatosporales</taxon>
        <taxon>Streptomycetaceae</taxon>
        <taxon>Streptomyces</taxon>
    </lineage>
</organism>
<dbReference type="Proteomes" id="UP000655443">
    <property type="component" value="Unassembled WGS sequence"/>
</dbReference>
<sequence>MSNPQRPAVTDQVTAGPGGAMTVEVGVITGDLMVRTADTGQGTATISVQYAGADEWYELQGSPVPLPADSLATVHRAVVEAIRAGGATCVPSPGRT</sequence>
<accession>A0A918YPQ7</accession>
<evidence type="ECO:0000313" key="2">
    <source>
        <dbReference type="Proteomes" id="UP000655443"/>
    </source>
</evidence>
<reference evidence="1" key="2">
    <citation type="submission" date="2020-09" db="EMBL/GenBank/DDBJ databases">
        <authorList>
            <person name="Sun Q."/>
            <person name="Ohkuma M."/>
        </authorList>
    </citation>
    <scope>NUCLEOTIDE SEQUENCE</scope>
    <source>
        <strain evidence="1">JCM 4714</strain>
    </source>
</reference>
<gene>
    <name evidence="1" type="ORF">GCM10010339_74020</name>
</gene>
<dbReference type="AlphaFoldDB" id="A0A918YPQ7"/>
<evidence type="ECO:0000313" key="1">
    <source>
        <dbReference type="EMBL" id="GHE12053.1"/>
    </source>
</evidence>
<protein>
    <submittedName>
        <fullName evidence="1">Uncharacterized protein</fullName>
    </submittedName>
</protein>
<dbReference type="RefSeq" id="WP_189957991.1">
    <property type="nucleotide sequence ID" value="NZ_BMVG01000031.1"/>
</dbReference>
<keyword evidence="2" id="KW-1185">Reference proteome</keyword>
<name>A0A918YPQ7_9ACTN</name>
<comment type="caution">
    <text evidence="1">The sequence shown here is derived from an EMBL/GenBank/DDBJ whole genome shotgun (WGS) entry which is preliminary data.</text>
</comment>